<dbReference type="EMBL" id="JANGEW010000026">
    <property type="protein sequence ID" value="MCQ5343498.1"/>
    <property type="molecule type" value="Genomic_DNA"/>
</dbReference>
<reference evidence="3 4" key="1">
    <citation type="submission" date="2022-06" db="EMBL/GenBank/DDBJ databases">
        <title>Isolation of gut microbiota from human fecal samples.</title>
        <authorList>
            <person name="Pamer E.G."/>
            <person name="Barat B."/>
            <person name="Waligurski E."/>
            <person name="Medina S."/>
            <person name="Paddock L."/>
            <person name="Mostad J."/>
        </authorList>
    </citation>
    <scope>NUCLEOTIDE SEQUENCE [LARGE SCALE GENOMIC DNA]</scope>
    <source>
        <strain evidence="3 4">DFI.1.1</strain>
    </source>
</reference>
<dbReference type="InterPro" id="IPR027417">
    <property type="entry name" value="P-loop_NTPase"/>
</dbReference>
<dbReference type="Proteomes" id="UP001206692">
    <property type="component" value="Unassembled WGS sequence"/>
</dbReference>
<keyword evidence="1" id="KW-0812">Transmembrane</keyword>
<comment type="caution">
    <text evidence="3">The sequence shown here is derived from an EMBL/GenBank/DDBJ whole genome shotgun (WGS) entry which is preliminary data.</text>
</comment>
<keyword evidence="4" id="KW-1185">Reference proteome</keyword>
<dbReference type="PANTHER" id="PTHR43681:SF1">
    <property type="entry name" value="SARCALUMENIN"/>
    <property type="match status" value="1"/>
</dbReference>
<evidence type="ECO:0000256" key="1">
    <source>
        <dbReference type="SAM" id="Phobius"/>
    </source>
</evidence>
<dbReference type="PANTHER" id="PTHR43681">
    <property type="entry name" value="TRANSMEMBRANE GTPASE FZO"/>
    <property type="match status" value="1"/>
</dbReference>
<protein>
    <submittedName>
        <fullName evidence="3">Dynamin family protein</fullName>
    </submittedName>
</protein>
<sequence length="668" mass="75637">MITKNTVVAVQSLYAQIEAEYNRQIQEYLSQQMTAPLENIKRHMNAVADFCNHKKTAKLHDYIGRIQEDCTAVEQLAEDLTYPFTLFIMGNGKNGKSTLINALLGQQQAAEGIVPKTWKIDIFQERQGTTCTLTFRDGTKKELKYEEAQEFLATEEKKCKESSKAISKKLKDFAASGAPPKELEEKQQELKKYELYKSAVIEASWPVTDSPILEHYRLVDTPGLRQELDDMVYASANEYFSKADGVIWILPGDKINSSGDYNELKQLYAKYEKQPNNLVAVVNRIDLIRQAGKDVDEVVREAQKLYGSMIPDIIPISAKEAREAEAILKQPNVSQEEYDRGQKLLEQSNLKALFDLLNRTFLANSLQLQVQSKTRNCQELYANVRAASMTAIDVLKKMDDERLNKIKNWEKDKSDVLKRLQQDLKNFEQRESERVLQETGKVEDRLWDMDSELRNHYIMATIIRPSQIEKTLEALVQHHCSQLSTVAARHMSLAPFREFPLLKERQLKASASTRNAVDNAALSGDLSDEGTAQFCLGGALAIGAAALLGPVGLIFAGFAVTDIGRSVAKWLSRTFGDSMSVKVKKRLSSQLGTAIQKLSQEYEAYLKRADESIQKVREDTYAELYGPSEQKETIIKDLSQLKETSKLTIKPLLLKDILFSDRRTDHGR</sequence>
<dbReference type="Gene3D" id="3.40.50.300">
    <property type="entry name" value="P-loop containing nucleotide triphosphate hydrolases"/>
    <property type="match status" value="1"/>
</dbReference>
<evidence type="ECO:0000259" key="2">
    <source>
        <dbReference type="Pfam" id="PF00350"/>
    </source>
</evidence>
<dbReference type="RefSeq" id="WP_062412015.1">
    <property type="nucleotide sequence ID" value="NZ_JAJCIO010000006.1"/>
</dbReference>
<gene>
    <name evidence="3" type="ORF">NE675_10765</name>
</gene>
<organism evidence="3 4">
    <name type="scientific">Megasphaera massiliensis</name>
    <dbReference type="NCBI Taxonomy" id="1232428"/>
    <lineage>
        <taxon>Bacteria</taxon>
        <taxon>Bacillati</taxon>
        <taxon>Bacillota</taxon>
        <taxon>Negativicutes</taxon>
        <taxon>Veillonellales</taxon>
        <taxon>Veillonellaceae</taxon>
        <taxon>Megasphaera</taxon>
    </lineage>
</organism>
<feature type="domain" description="Dynamin N-terminal" evidence="2">
    <location>
        <begin position="88"/>
        <end position="283"/>
    </location>
</feature>
<dbReference type="Pfam" id="PF00350">
    <property type="entry name" value="Dynamin_N"/>
    <property type="match status" value="1"/>
</dbReference>
<keyword evidence="1" id="KW-0472">Membrane</keyword>
<proteinExistence type="predicted"/>
<evidence type="ECO:0000313" key="3">
    <source>
        <dbReference type="EMBL" id="MCQ5343498.1"/>
    </source>
</evidence>
<dbReference type="SUPFAM" id="SSF52540">
    <property type="entry name" value="P-loop containing nucleoside triphosphate hydrolases"/>
    <property type="match status" value="1"/>
</dbReference>
<accession>A0ABT1SUF5</accession>
<evidence type="ECO:0000313" key="4">
    <source>
        <dbReference type="Proteomes" id="UP001206692"/>
    </source>
</evidence>
<keyword evidence="1" id="KW-1133">Transmembrane helix</keyword>
<dbReference type="InterPro" id="IPR051943">
    <property type="entry name" value="TRAFAC_Dynamin-like_GTPase"/>
</dbReference>
<feature type="transmembrane region" description="Helical" evidence="1">
    <location>
        <begin position="536"/>
        <end position="560"/>
    </location>
</feature>
<name>A0ABT1SUF5_9FIRM</name>
<dbReference type="InterPro" id="IPR045063">
    <property type="entry name" value="Dynamin_N"/>
</dbReference>